<dbReference type="AlphaFoldDB" id="A0A7Y8GZF7"/>
<protein>
    <submittedName>
        <fullName evidence="2">DNA polymerase Y family protein</fullName>
    </submittedName>
</protein>
<gene>
    <name evidence="2" type="ORF">F3K02_20905</name>
</gene>
<dbReference type="RefSeq" id="WP_177137587.1">
    <property type="nucleotide sequence ID" value="NZ_VYGV01000018.1"/>
</dbReference>
<keyword evidence="1" id="KW-0227">DNA damage</keyword>
<organism evidence="2 3">
    <name type="scientific">Hydrogenophaga aromaticivorans</name>
    <dbReference type="NCBI Taxonomy" id="2610898"/>
    <lineage>
        <taxon>Bacteria</taxon>
        <taxon>Pseudomonadati</taxon>
        <taxon>Pseudomonadota</taxon>
        <taxon>Betaproteobacteria</taxon>
        <taxon>Burkholderiales</taxon>
        <taxon>Comamonadaceae</taxon>
        <taxon>Hydrogenophaga</taxon>
    </lineage>
</organism>
<dbReference type="EMBL" id="VYGV01000018">
    <property type="protein sequence ID" value="NWF47690.1"/>
    <property type="molecule type" value="Genomic_DNA"/>
</dbReference>
<proteinExistence type="predicted"/>
<evidence type="ECO:0000313" key="3">
    <source>
        <dbReference type="Proteomes" id="UP000545507"/>
    </source>
</evidence>
<keyword evidence="3" id="KW-1185">Reference proteome</keyword>
<dbReference type="InterPro" id="IPR043502">
    <property type="entry name" value="DNA/RNA_pol_sf"/>
</dbReference>
<dbReference type="PANTHER" id="PTHR35369">
    <property type="entry name" value="BLR3025 PROTEIN-RELATED"/>
    <property type="match status" value="1"/>
</dbReference>
<comment type="caution">
    <text evidence="2">The sequence shown here is derived from an EMBL/GenBank/DDBJ whole genome shotgun (WGS) entry which is preliminary data.</text>
</comment>
<dbReference type="PANTHER" id="PTHR35369:SF2">
    <property type="entry name" value="BLR3025 PROTEIN"/>
    <property type="match status" value="1"/>
</dbReference>
<evidence type="ECO:0000313" key="2">
    <source>
        <dbReference type="EMBL" id="NWF47690.1"/>
    </source>
</evidence>
<dbReference type="CDD" id="cd03468">
    <property type="entry name" value="PolY_like"/>
    <property type="match status" value="1"/>
</dbReference>
<name>A0A7Y8GZF7_9BURK</name>
<evidence type="ECO:0000256" key="1">
    <source>
        <dbReference type="ARBA" id="ARBA00022763"/>
    </source>
</evidence>
<dbReference type="Proteomes" id="UP000545507">
    <property type="component" value="Unassembled WGS sequence"/>
</dbReference>
<dbReference type="GO" id="GO:0006281">
    <property type="term" value="P:DNA repair"/>
    <property type="evidence" value="ECO:0007669"/>
    <property type="project" value="TreeGrafter"/>
</dbReference>
<reference evidence="2 3" key="1">
    <citation type="submission" date="2019-09" db="EMBL/GenBank/DDBJ databases">
        <title>Hydrogenophaga aromatica sp. nov., isolated from a para-xylene-degrading enrichment culture.</title>
        <authorList>
            <person name="Tancsics A."/>
            <person name="Banerjee S."/>
        </authorList>
    </citation>
    <scope>NUCLEOTIDE SEQUENCE [LARGE SCALE GENOMIC DNA]</scope>
    <source>
        <strain evidence="2 3">D2P1</strain>
    </source>
</reference>
<dbReference type="SUPFAM" id="SSF56672">
    <property type="entry name" value="DNA/RNA polymerases"/>
    <property type="match status" value="1"/>
</dbReference>
<dbReference type="InterPro" id="IPR050356">
    <property type="entry name" value="SulA_CellDiv_inhibitor"/>
</dbReference>
<sequence length="434" mass="47692">MLWSALLLPSPDDTASPTDAALQALAIWALQFTPRVAVADEAVVMELAASVRLFGGWHALCDRVVSEGSELGVSQVAWAPNSLAALALARAGVQDGFRQPLDVLLDALPMDTLSAVRAHRLTLAHIGCRTLGDVRRLPRGGVGRRFDKQLLAALDQAYGRAPEVHRWIALPEGFAQRLELMFRVDDATALLFGARRLLLALCGWLAARHSGTTAFTLHWAHDAMRAKSAGDGGSLTVRTAEPTRNLEHLCRLLAEHLARVELLAPVGDLELVADEVVPLEERSASWLPDDDAGGETLPLVLERIAARLGPQRVMRPVLCEDHRPEWMCHWQPAPEPLPRKPATGSELPQPGFILSAPLKLLVRANRPYYQGELQLLAGPQRVEGGWWDRDEAAGQIRNVVRDYWVAQSAHAGMLWVFQTRLDEAPAWFLHGIFA</sequence>
<accession>A0A7Y8GZF7</accession>